<dbReference type="Proteomes" id="UP000257323">
    <property type="component" value="Unassembled WGS sequence"/>
</dbReference>
<dbReference type="SUPFAM" id="SSF46689">
    <property type="entry name" value="Homeodomain-like"/>
    <property type="match status" value="1"/>
</dbReference>
<name>A0A3E2BPW2_9BACT</name>
<dbReference type="Pfam" id="PF02954">
    <property type="entry name" value="HTH_8"/>
    <property type="match status" value="1"/>
</dbReference>
<dbReference type="InterPro" id="IPR009057">
    <property type="entry name" value="Homeodomain-like_sf"/>
</dbReference>
<protein>
    <recommendedName>
        <fullName evidence="1">DNA binding HTH domain-containing protein</fullName>
    </recommendedName>
</protein>
<feature type="domain" description="DNA binding HTH" evidence="1">
    <location>
        <begin position="32"/>
        <end position="69"/>
    </location>
</feature>
<gene>
    <name evidence="2" type="ORF">OP8BY_1289</name>
</gene>
<dbReference type="InterPro" id="IPR002197">
    <property type="entry name" value="HTH_Fis"/>
</dbReference>
<sequence length="78" mass="9250">MSKKYEELTIHQKLESLIHDMVEKEIHLKEALAEFEKIYLETAASKYRANKSKMAQALGIHRNTLHNRFKVLKIKKKK</sequence>
<organism evidence="2 3">
    <name type="scientific">Candidatus Saccharicenans subterraneus</name>
    <dbReference type="NCBI Taxonomy" id="2508984"/>
    <lineage>
        <taxon>Bacteria</taxon>
        <taxon>Candidatus Aminicenantota</taxon>
        <taxon>Candidatus Aminicenantia</taxon>
        <taxon>Candidatus Aminicenantales</taxon>
        <taxon>Candidatus Saccharicenantaceae</taxon>
        <taxon>Candidatus Saccharicenans</taxon>
    </lineage>
</organism>
<dbReference type="AlphaFoldDB" id="A0A3E2BPW2"/>
<comment type="caution">
    <text evidence="2">The sequence shown here is derived from an EMBL/GenBank/DDBJ whole genome shotgun (WGS) entry which is preliminary data.</text>
</comment>
<evidence type="ECO:0000313" key="2">
    <source>
        <dbReference type="EMBL" id="RFT16676.1"/>
    </source>
</evidence>
<proteinExistence type="predicted"/>
<evidence type="ECO:0000259" key="1">
    <source>
        <dbReference type="Pfam" id="PF02954"/>
    </source>
</evidence>
<dbReference type="GO" id="GO:0043565">
    <property type="term" value="F:sequence-specific DNA binding"/>
    <property type="evidence" value="ECO:0007669"/>
    <property type="project" value="InterPro"/>
</dbReference>
<evidence type="ECO:0000313" key="3">
    <source>
        <dbReference type="Proteomes" id="UP000257323"/>
    </source>
</evidence>
<dbReference type="EMBL" id="QUAH01000002">
    <property type="protein sequence ID" value="RFT16676.1"/>
    <property type="molecule type" value="Genomic_DNA"/>
</dbReference>
<accession>A0A3E2BPW2</accession>
<dbReference type="Gene3D" id="1.10.10.60">
    <property type="entry name" value="Homeodomain-like"/>
    <property type="match status" value="1"/>
</dbReference>
<reference evidence="2 3" key="1">
    <citation type="submission" date="2018-08" db="EMBL/GenBank/DDBJ databases">
        <title>Genome analysis of the thermophilic bacterium of the candidate phylum Aminicenantes from deep subsurface aquifer revealed its physiology and ecological role.</title>
        <authorList>
            <person name="Kadnikov V.V."/>
            <person name="Mardanov A.V."/>
            <person name="Beletsky A.V."/>
            <person name="Karnachuk O.V."/>
            <person name="Ravin N.V."/>
        </authorList>
    </citation>
    <scope>NUCLEOTIDE SEQUENCE [LARGE SCALE GENOMIC DNA]</scope>
    <source>
        <strain evidence="2">BY38</strain>
    </source>
</reference>